<organism evidence="2 3">
    <name type="scientific">Nephila pilipes</name>
    <name type="common">Giant wood spider</name>
    <name type="synonym">Nephila maculata</name>
    <dbReference type="NCBI Taxonomy" id="299642"/>
    <lineage>
        <taxon>Eukaryota</taxon>
        <taxon>Metazoa</taxon>
        <taxon>Ecdysozoa</taxon>
        <taxon>Arthropoda</taxon>
        <taxon>Chelicerata</taxon>
        <taxon>Arachnida</taxon>
        <taxon>Araneae</taxon>
        <taxon>Araneomorphae</taxon>
        <taxon>Entelegynae</taxon>
        <taxon>Araneoidea</taxon>
        <taxon>Nephilidae</taxon>
        <taxon>Nephila</taxon>
    </lineage>
</organism>
<dbReference type="SUPFAM" id="SSF82153">
    <property type="entry name" value="FAS1 domain"/>
    <property type="match status" value="4"/>
</dbReference>
<dbReference type="EMBL" id="BMAW01107497">
    <property type="protein sequence ID" value="GFT29584.1"/>
    <property type="molecule type" value="Genomic_DNA"/>
</dbReference>
<name>A0A8X6NRA3_NEPPI</name>
<accession>A0A8X6NRA3</accession>
<comment type="caution">
    <text evidence="2">The sequence shown here is derived from an EMBL/GenBank/DDBJ whole genome shotgun (WGS) entry which is preliminary data.</text>
</comment>
<dbReference type="Gene3D" id="2.30.180.10">
    <property type="entry name" value="FAS1 domain"/>
    <property type="match status" value="4"/>
</dbReference>
<dbReference type="PANTHER" id="PTHR10900">
    <property type="entry name" value="PERIOSTIN-RELATED"/>
    <property type="match status" value="1"/>
</dbReference>
<reference evidence="2" key="1">
    <citation type="submission" date="2020-08" db="EMBL/GenBank/DDBJ databases">
        <title>Multicomponent nature underlies the extraordinary mechanical properties of spider dragline silk.</title>
        <authorList>
            <person name="Kono N."/>
            <person name="Nakamura H."/>
            <person name="Mori M."/>
            <person name="Yoshida Y."/>
            <person name="Ohtoshi R."/>
            <person name="Malay A.D."/>
            <person name="Moran D.A.P."/>
            <person name="Tomita M."/>
            <person name="Numata K."/>
            <person name="Arakawa K."/>
        </authorList>
    </citation>
    <scope>NUCLEOTIDE SEQUENCE</scope>
</reference>
<protein>
    <submittedName>
        <fullName evidence="2">Periostin</fullName>
    </submittedName>
</protein>
<dbReference type="GO" id="GO:0050839">
    <property type="term" value="F:cell adhesion molecule binding"/>
    <property type="evidence" value="ECO:0007669"/>
    <property type="project" value="TreeGrafter"/>
</dbReference>
<dbReference type="PANTHER" id="PTHR10900:SF77">
    <property type="entry name" value="FI19380P1"/>
    <property type="match status" value="1"/>
</dbReference>
<dbReference type="InterPro" id="IPR000782">
    <property type="entry name" value="FAS1_domain"/>
</dbReference>
<evidence type="ECO:0000313" key="3">
    <source>
        <dbReference type="Proteomes" id="UP000887013"/>
    </source>
</evidence>
<dbReference type="InterPro" id="IPR050904">
    <property type="entry name" value="Adhesion/Biosynth-related"/>
</dbReference>
<dbReference type="OrthoDB" id="286301at2759"/>
<feature type="domain" description="FAS1" evidence="1">
    <location>
        <begin position="412"/>
        <end position="549"/>
    </location>
</feature>
<feature type="domain" description="FAS1" evidence="1">
    <location>
        <begin position="273"/>
        <end position="408"/>
    </location>
</feature>
<sequence>MGALKFASMAEKTGMTETLHSQNFTIFCPLNKALEKVVKDDDKQIGNEIVVKFDRHRVKKKKILHNFLTQHMVPGFYKIDDFRDGQTIDAEKSNSKIRINMYFTPEKIVTANCVPILSGDHFARNGIIHIIQKALPIPTRTVADIIAGDSQFSVLKRMLSRAGLVQALRNPNKTFTVFAPADSAFSQPYVESESNTNERCTVSVMKHHIIDHMICSSAIPRFAKSLNMIGELLSLSRDEYNKLYVDDIQIVVKDLVATNGVVHIIDGVLSTRQAKSASEVLEEYGLNEFLSLLEAANLKNFYDSLENVTFFIPSNEAIRAVPAGLLESLISNINSLFSVLLYHVADGTTQIKNSEQIFHSKLENTSIRAQVYSSYPHSAPQVLVQCALVLSPGNKMCGGNLHVINKLLLPPKLSIVEVLEGLEEFSTLVLLLRATGLERRLRNLDTQHTLLAPTDDAFHQMGQETLFKLLEDLDLATDLVKMHILSNTACCSQLKGDLLAGRHQIRAVDGSLLKLDRYREGVMRIGGAHIVDCDIMASNGVIHMTDAIVRHEDLVMRTGGHLENLLIRI</sequence>
<dbReference type="GO" id="GO:0031012">
    <property type="term" value="C:extracellular matrix"/>
    <property type="evidence" value="ECO:0007669"/>
    <property type="project" value="TreeGrafter"/>
</dbReference>
<feature type="domain" description="FAS1" evidence="1">
    <location>
        <begin position="1"/>
        <end position="135"/>
    </location>
</feature>
<dbReference type="GO" id="GO:0007155">
    <property type="term" value="P:cell adhesion"/>
    <property type="evidence" value="ECO:0007669"/>
    <property type="project" value="TreeGrafter"/>
</dbReference>
<dbReference type="Proteomes" id="UP000887013">
    <property type="component" value="Unassembled WGS sequence"/>
</dbReference>
<dbReference type="SMART" id="SM00554">
    <property type="entry name" value="FAS1"/>
    <property type="match status" value="4"/>
</dbReference>
<dbReference type="AlphaFoldDB" id="A0A8X6NRA3"/>
<gene>
    <name evidence="2" type="primary">Postn</name>
    <name evidence="2" type="ORF">NPIL_326821</name>
</gene>
<keyword evidence="3" id="KW-1185">Reference proteome</keyword>
<dbReference type="GO" id="GO:0030198">
    <property type="term" value="P:extracellular matrix organization"/>
    <property type="evidence" value="ECO:0007669"/>
    <property type="project" value="TreeGrafter"/>
</dbReference>
<feature type="domain" description="FAS1" evidence="1">
    <location>
        <begin position="139"/>
        <end position="269"/>
    </location>
</feature>
<evidence type="ECO:0000313" key="2">
    <source>
        <dbReference type="EMBL" id="GFT29584.1"/>
    </source>
</evidence>
<dbReference type="PROSITE" id="PS50213">
    <property type="entry name" value="FAS1"/>
    <property type="match status" value="4"/>
</dbReference>
<evidence type="ECO:0000259" key="1">
    <source>
        <dbReference type="PROSITE" id="PS50213"/>
    </source>
</evidence>
<dbReference type="InterPro" id="IPR036378">
    <property type="entry name" value="FAS1_dom_sf"/>
</dbReference>
<dbReference type="Pfam" id="PF02469">
    <property type="entry name" value="Fasciclin"/>
    <property type="match status" value="4"/>
</dbReference>
<proteinExistence type="predicted"/>
<dbReference type="GO" id="GO:0005615">
    <property type="term" value="C:extracellular space"/>
    <property type="evidence" value="ECO:0007669"/>
    <property type="project" value="TreeGrafter"/>
</dbReference>